<accession>A0A6B9L993</accession>
<gene>
    <name evidence="2" type="ORF">pippi81_gp028</name>
</gene>
<reference evidence="2 3" key="1">
    <citation type="journal article" date="2020" name="Viruses">
        <title>Diversity and Host Interactions Among Virulent and Temperate Baltic Sea Flavobacterium Phages.</title>
        <authorList>
            <person name="Nilsson E."/>
            <person name="Bayfield O.W."/>
            <person name="Lundin D."/>
            <person name="Antson A.A."/>
            <person name="Holmfeldt K."/>
        </authorList>
    </citation>
    <scope>NUCLEOTIDE SEQUENCE [LARGE SCALE GENOMIC DNA]</scope>
</reference>
<protein>
    <submittedName>
        <fullName evidence="2">Structural protein</fullName>
    </submittedName>
</protein>
<dbReference type="EMBL" id="MN812205">
    <property type="protein sequence ID" value="QHB38592.1"/>
    <property type="molecule type" value="Genomic_DNA"/>
</dbReference>
<dbReference type="Proteomes" id="UP000465063">
    <property type="component" value="Segment"/>
</dbReference>
<proteinExistence type="predicted"/>
<dbReference type="InterPro" id="IPR006528">
    <property type="entry name" value="Phage_head_morphogenesis_dom"/>
</dbReference>
<dbReference type="Pfam" id="PF04233">
    <property type="entry name" value="Phage_Mu_F"/>
    <property type="match status" value="1"/>
</dbReference>
<feature type="domain" description="Phage head morphogenesis" evidence="1">
    <location>
        <begin position="103"/>
        <end position="194"/>
    </location>
</feature>
<evidence type="ECO:0000259" key="1">
    <source>
        <dbReference type="Pfam" id="PF04233"/>
    </source>
</evidence>
<evidence type="ECO:0000313" key="3">
    <source>
        <dbReference type="Proteomes" id="UP000465063"/>
    </source>
</evidence>
<keyword evidence="3" id="KW-1185">Reference proteome</keyword>
<name>A0A6B9L993_9CAUD</name>
<evidence type="ECO:0000313" key="2">
    <source>
        <dbReference type="EMBL" id="QHB38592.1"/>
    </source>
</evidence>
<sequence length="537" mass="61307">MPNFINYTDEQIEALINDVYKGVVTRDNLPVDLYKDIKRRLNKAVFEGFGGTYSDFSTATSDGLIMAGFEKNIAVFSGAKTFQQVNDMSNFLFAGKDKIPFSEFKKYANDIFDTYNDNWLKTEYNTALSQASSAQQWHTIKEQAEIFPLIKFITVGDERVRSNHKQLDEIVRPIGDPFWKHNFPPLDWNCRCTTEQLEEGEEELTDLGTREIPSVPKLFQMNAGEDKVIFDESVHPYFTVDKRYKVALGGNFGLPFVSEIKQIAKKVKKIPAPAVTTAKKASEEILKIKGLSELKSIDDQISKAIEELNTAATVAMKASGEERLKLLEAYTVKKGKYNLLKVKQNRLKAENADEIIKLIKVDNPLKINFDISAASIRNNGDIRRQAEQFNSIVSDTWAVNKRLKISVGKNIKRAFFSKRDGVKLSPTSGIETVLHEIGHFLEHERLDLHAEIMAFYNRRTAKDAVQRLSVVTGNRGYGITEITKTDDFIDPYIGKIYNSEGASEVLTMWFTELMRNPTRLIEKDYEYFEFIFNLLRK</sequence>
<organism evidence="2 3">
    <name type="scientific">Flavobacterium phage vB_FspM_pippi8-1</name>
    <dbReference type="NCBI Taxonomy" id="2686244"/>
    <lineage>
        <taxon>Viruses</taxon>
        <taxon>Duplodnaviria</taxon>
        <taxon>Heunggongvirae</taxon>
        <taxon>Uroviricota</taxon>
        <taxon>Caudoviricetes</taxon>
        <taxon>Winoviridae</taxon>
        <taxon>Pippivirus</taxon>
        <taxon>Pippivirus pippi</taxon>
    </lineage>
</organism>